<keyword evidence="1" id="KW-0732">Signal</keyword>
<keyword evidence="3" id="KW-1185">Reference proteome</keyword>
<evidence type="ECO:0000256" key="1">
    <source>
        <dbReference type="SAM" id="SignalP"/>
    </source>
</evidence>
<feature type="chain" id="PRO_5045207869" description="DUF3316 domain-containing protein" evidence="1">
    <location>
        <begin position="21"/>
        <end position="110"/>
    </location>
</feature>
<dbReference type="EMBL" id="JAKKSL010000007">
    <property type="protein sequence ID" value="MCI2286038.1"/>
    <property type="molecule type" value="Genomic_DNA"/>
</dbReference>
<gene>
    <name evidence="2" type="ORF">L3081_24765</name>
</gene>
<feature type="signal peptide" evidence="1">
    <location>
        <begin position="1"/>
        <end position="20"/>
    </location>
</feature>
<proteinExistence type="predicted"/>
<reference evidence="2" key="1">
    <citation type="submission" date="2022-01" db="EMBL/GenBank/DDBJ databases">
        <title>Colwellia maritima, isolated from seawater.</title>
        <authorList>
            <person name="Kristyanto S."/>
            <person name="Jung J."/>
            <person name="Jeon C.O."/>
        </authorList>
    </citation>
    <scope>NUCLEOTIDE SEQUENCE</scope>
    <source>
        <strain evidence="2">MSW7</strain>
    </source>
</reference>
<accession>A0ABS9X718</accession>
<dbReference type="RefSeq" id="WP_242289146.1">
    <property type="nucleotide sequence ID" value="NZ_JAKKSL010000007.1"/>
</dbReference>
<evidence type="ECO:0000313" key="2">
    <source>
        <dbReference type="EMBL" id="MCI2286038.1"/>
    </source>
</evidence>
<dbReference type="Proteomes" id="UP001139646">
    <property type="component" value="Unassembled WGS sequence"/>
</dbReference>
<protein>
    <recommendedName>
        <fullName evidence="4">DUF3316 domain-containing protein</fullName>
    </recommendedName>
</protein>
<evidence type="ECO:0008006" key="4">
    <source>
        <dbReference type="Google" id="ProtNLM"/>
    </source>
</evidence>
<name>A0ABS9X718_9GAMM</name>
<sequence>MFNRIIVVAVFTLTAFLTVASPVTVTVTEDIAEQRDSVVRQNARIKAQYGIERLPVVMSGHEQLIDKDFTTNIKAYLVGEVDVLTLREEWDRKKGVFTLTAQVSLNQKPH</sequence>
<comment type="caution">
    <text evidence="2">The sequence shown here is derived from an EMBL/GenBank/DDBJ whole genome shotgun (WGS) entry which is preliminary data.</text>
</comment>
<organism evidence="2 3">
    <name type="scientific">Colwellia maritima</name>
    <dbReference type="NCBI Taxonomy" id="2912588"/>
    <lineage>
        <taxon>Bacteria</taxon>
        <taxon>Pseudomonadati</taxon>
        <taxon>Pseudomonadota</taxon>
        <taxon>Gammaproteobacteria</taxon>
        <taxon>Alteromonadales</taxon>
        <taxon>Colwelliaceae</taxon>
        <taxon>Colwellia</taxon>
    </lineage>
</organism>
<evidence type="ECO:0000313" key="3">
    <source>
        <dbReference type="Proteomes" id="UP001139646"/>
    </source>
</evidence>